<feature type="transmembrane region" description="Helical" evidence="4">
    <location>
        <begin position="9"/>
        <end position="26"/>
    </location>
</feature>
<dbReference type="AlphaFoldDB" id="A0A5C8G9P0"/>
<evidence type="ECO:0000256" key="1">
    <source>
        <dbReference type="ARBA" id="ARBA00000427"/>
    </source>
</evidence>
<dbReference type="Pfam" id="PF13859">
    <property type="entry name" value="BNR_3"/>
    <property type="match status" value="1"/>
</dbReference>
<dbReference type="GO" id="GO:0006689">
    <property type="term" value="P:ganglioside catabolic process"/>
    <property type="evidence" value="ECO:0007669"/>
    <property type="project" value="TreeGrafter"/>
</dbReference>
<evidence type="ECO:0000256" key="2">
    <source>
        <dbReference type="ARBA" id="ARBA00009348"/>
    </source>
</evidence>
<dbReference type="InterPro" id="IPR036278">
    <property type="entry name" value="Sialidase_sf"/>
</dbReference>
<name>A0A5C8G9P0_9SPIR</name>
<dbReference type="GO" id="GO:0005737">
    <property type="term" value="C:cytoplasm"/>
    <property type="evidence" value="ECO:0007669"/>
    <property type="project" value="TreeGrafter"/>
</dbReference>
<dbReference type="GO" id="GO:0004308">
    <property type="term" value="F:exo-alpha-sialidase activity"/>
    <property type="evidence" value="ECO:0007669"/>
    <property type="project" value="UniProtKB-EC"/>
</dbReference>
<protein>
    <recommendedName>
        <fullName evidence="3">exo-alpha-sialidase</fullName>
        <ecNumber evidence="3">3.2.1.18</ecNumber>
    </recommendedName>
</protein>
<dbReference type="CDD" id="cd15482">
    <property type="entry name" value="Sialidase_non-viral"/>
    <property type="match status" value="1"/>
</dbReference>
<keyword evidence="4" id="KW-0812">Transmembrane</keyword>
<evidence type="ECO:0000259" key="5">
    <source>
        <dbReference type="Pfam" id="PF13859"/>
    </source>
</evidence>
<comment type="catalytic activity">
    <reaction evidence="1">
        <text>Hydrolysis of alpha-(2-&gt;3)-, alpha-(2-&gt;6)-, alpha-(2-&gt;8)- glycosidic linkages of terminal sialic acid residues in oligosaccharides, glycoproteins, glycolipids, colominic acid and synthetic substrates.</text>
        <dbReference type="EC" id="3.2.1.18"/>
    </reaction>
</comment>
<gene>
    <name evidence="6" type="ORF">EPJ76_00120</name>
</gene>
<dbReference type="EMBL" id="SAYI01000001">
    <property type="protein sequence ID" value="TXJ58614.1"/>
    <property type="molecule type" value="Genomic_DNA"/>
</dbReference>
<dbReference type="GO" id="GO:0016020">
    <property type="term" value="C:membrane"/>
    <property type="evidence" value="ECO:0007669"/>
    <property type="project" value="TreeGrafter"/>
</dbReference>
<organism evidence="6 7">
    <name type="scientific">Brachyspira aalborgi</name>
    <dbReference type="NCBI Taxonomy" id="29522"/>
    <lineage>
        <taxon>Bacteria</taxon>
        <taxon>Pseudomonadati</taxon>
        <taxon>Spirochaetota</taxon>
        <taxon>Spirochaetia</taxon>
        <taxon>Brachyspirales</taxon>
        <taxon>Brachyspiraceae</taxon>
        <taxon>Brachyspira</taxon>
    </lineage>
</organism>
<evidence type="ECO:0000313" key="6">
    <source>
        <dbReference type="EMBL" id="TXJ58614.1"/>
    </source>
</evidence>
<dbReference type="GO" id="GO:0009313">
    <property type="term" value="P:oligosaccharide catabolic process"/>
    <property type="evidence" value="ECO:0007669"/>
    <property type="project" value="TreeGrafter"/>
</dbReference>
<dbReference type="InterPro" id="IPR026856">
    <property type="entry name" value="Sialidase_fam"/>
</dbReference>
<dbReference type="Gene3D" id="2.120.10.10">
    <property type="match status" value="1"/>
</dbReference>
<reference evidence="6 7" key="1">
    <citation type="journal article" date="1992" name="Lakartidningen">
        <title>[Penicillin V and not amoxicillin is the first choice preparation in acute otitis].</title>
        <authorList>
            <person name="Kamme C."/>
            <person name="Lundgren K."/>
            <person name="Prellner K."/>
        </authorList>
    </citation>
    <scope>NUCLEOTIDE SEQUENCE [LARGE SCALE GENOMIC DNA]</scope>
    <source>
        <strain evidence="6 7">PC3053II</strain>
    </source>
</reference>
<feature type="domain" description="Sialidase" evidence="5">
    <location>
        <begin position="88"/>
        <end position="323"/>
    </location>
</feature>
<comment type="similarity">
    <text evidence="2">Belongs to the glycosyl hydrolase 33 family.</text>
</comment>
<dbReference type="RefSeq" id="WP_147530023.1">
    <property type="nucleotide sequence ID" value="NZ_SAYI01000001.1"/>
</dbReference>
<dbReference type="Proteomes" id="UP000322327">
    <property type="component" value="Unassembled WGS sequence"/>
</dbReference>
<dbReference type="PANTHER" id="PTHR10628">
    <property type="entry name" value="SIALIDASE"/>
    <property type="match status" value="1"/>
</dbReference>
<accession>A0A5C8G9P0</accession>
<dbReference type="PANTHER" id="PTHR10628:SF30">
    <property type="entry name" value="EXO-ALPHA-SIALIDASE"/>
    <property type="match status" value="1"/>
</dbReference>
<evidence type="ECO:0000256" key="4">
    <source>
        <dbReference type="SAM" id="Phobius"/>
    </source>
</evidence>
<dbReference type="SUPFAM" id="SSF50939">
    <property type="entry name" value="Sialidases"/>
    <property type="match status" value="1"/>
</dbReference>
<keyword evidence="4" id="KW-0472">Membrane</keyword>
<keyword evidence="4" id="KW-1133">Transmembrane helix</keyword>
<proteinExistence type="inferred from homology"/>
<evidence type="ECO:0000256" key="3">
    <source>
        <dbReference type="ARBA" id="ARBA00012733"/>
    </source>
</evidence>
<dbReference type="EC" id="3.2.1.18" evidence="3"/>
<dbReference type="InterPro" id="IPR011040">
    <property type="entry name" value="Sialidase"/>
</dbReference>
<evidence type="ECO:0000313" key="7">
    <source>
        <dbReference type="Proteomes" id="UP000322327"/>
    </source>
</evidence>
<comment type="caution">
    <text evidence="6">The sequence shown here is derived from an EMBL/GenBank/DDBJ whole genome shotgun (WGS) entry which is preliminary data.</text>
</comment>
<sequence length="446" mass="49568">MKSKKISKLFYLSFILIFCILIFTLTCKNPSGPGIDFNLRNWYIMSGMAKGPGFTNNITYSNKIIYPSNYMKEASNMVFSNGTYNYRIPELLALPNGDLLAFADRRYNGAGDLPNRIEVYVKKSTNNGTNWGPENRVTPISLSKSDGYGDTAAVLDRKTGNVIAVVAHGQGFFQSTSKDPIRIITIRSRNNGESWEAPIDITSQIYGAGCGDLTRRNWQAAFVTSGNGLQLRNGRLCFVLVVRETTQTATKSIKNYLMYSDDGGHKWKVSRGSPRNDNGGNEAKVVELNQDGHLLMNIRPNGPIWKRYLSRSYDYGETWTEAKVQDDLPSSGSNGDTIYYTSTLNGYDKNRLITLVDARPYSSGANGGPGEPTFYISYDEGYTWSNSRKLYPNNAGYSSLAILKDGSIGILAELGNSWNGPIYFLRTSIEWCNSNDNPCSPTNTKK</sequence>